<evidence type="ECO:0000313" key="2">
    <source>
        <dbReference type="EMBL" id="CAF1199122.1"/>
    </source>
</evidence>
<dbReference type="InterPro" id="IPR029033">
    <property type="entry name" value="His_PPase_superfam"/>
</dbReference>
<dbReference type="OrthoDB" id="9973247at2759"/>
<gene>
    <name evidence="1" type="ORF">GPM918_LOCUS9205</name>
    <name evidence="2" type="ORF">OVA965_LOCUS23898</name>
    <name evidence="3" type="ORF">SRO942_LOCUS9206</name>
    <name evidence="4" type="ORF">TMI583_LOCUS24618</name>
</gene>
<dbReference type="PANTHER" id="PTHR48100">
    <property type="entry name" value="BROAD-SPECIFICITY PHOSPHATASE YOR283W-RELATED"/>
    <property type="match status" value="1"/>
</dbReference>
<dbReference type="EMBL" id="CAJNOK010014170">
    <property type="protein sequence ID" value="CAF1199122.1"/>
    <property type="molecule type" value="Genomic_DNA"/>
</dbReference>
<dbReference type="AlphaFoldDB" id="A0A814AEV1"/>
<dbReference type="EMBL" id="CAJNOQ010001686">
    <property type="protein sequence ID" value="CAF0912149.1"/>
    <property type="molecule type" value="Genomic_DNA"/>
</dbReference>
<organism evidence="1 5">
    <name type="scientific">Didymodactylos carnosus</name>
    <dbReference type="NCBI Taxonomy" id="1234261"/>
    <lineage>
        <taxon>Eukaryota</taxon>
        <taxon>Metazoa</taxon>
        <taxon>Spiralia</taxon>
        <taxon>Gnathifera</taxon>
        <taxon>Rotifera</taxon>
        <taxon>Eurotatoria</taxon>
        <taxon>Bdelloidea</taxon>
        <taxon>Philodinida</taxon>
        <taxon>Philodinidae</taxon>
        <taxon>Didymodactylos</taxon>
    </lineage>
</organism>
<protein>
    <recommendedName>
        <fullName evidence="6">Phosphoglycerate mutase</fullName>
    </recommendedName>
</protein>
<name>A0A814AEV1_9BILA</name>
<dbReference type="EMBL" id="CAJOBC010001686">
    <property type="protein sequence ID" value="CAF3693056.1"/>
    <property type="molecule type" value="Genomic_DNA"/>
</dbReference>
<dbReference type="PANTHER" id="PTHR48100:SF1">
    <property type="entry name" value="HISTIDINE PHOSPHATASE FAMILY PROTEIN-RELATED"/>
    <property type="match status" value="1"/>
</dbReference>
<reference evidence="1" key="1">
    <citation type="submission" date="2021-02" db="EMBL/GenBank/DDBJ databases">
        <authorList>
            <person name="Nowell W R."/>
        </authorList>
    </citation>
    <scope>NUCLEOTIDE SEQUENCE</scope>
</reference>
<comment type="caution">
    <text evidence="1">The sequence shown here is derived from an EMBL/GenBank/DDBJ whole genome shotgun (WGS) entry which is preliminary data.</text>
</comment>
<evidence type="ECO:0000313" key="4">
    <source>
        <dbReference type="EMBL" id="CAF4009242.1"/>
    </source>
</evidence>
<evidence type="ECO:0000313" key="1">
    <source>
        <dbReference type="EMBL" id="CAF0912149.1"/>
    </source>
</evidence>
<dbReference type="InterPro" id="IPR013078">
    <property type="entry name" value="His_Pase_superF_clade-1"/>
</dbReference>
<evidence type="ECO:0008006" key="6">
    <source>
        <dbReference type="Google" id="ProtNLM"/>
    </source>
</evidence>
<dbReference type="Proteomes" id="UP000663829">
    <property type="component" value="Unassembled WGS sequence"/>
</dbReference>
<evidence type="ECO:0000313" key="3">
    <source>
        <dbReference type="EMBL" id="CAF3693056.1"/>
    </source>
</evidence>
<accession>A0A814AEV1</accession>
<dbReference type="InterPro" id="IPR050275">
    <property type="entry name" value="PGM_Phosphatase"/>
</dbReference>
<dbReference type="EMBL" id="CAJOBA010035702">
    <property type="protein sequence ID" value="CAF4009242.1"/>
    <property type="molecule type" value="Genomic_DNA"/>
</dbReference>
<dbReference type="Proteomes" id="UP000681722">
    <property type="component" value="Unassembled WGS sequence"/>
</dbReference>
<sequence>MSDPKLNTEKQAVDQISTGYFKHFPLSYFPSIYVTDAKPQITLPLDQLNLYSEYNWNQFNDDFNQLTLKYNSSVKCLYFIRHAVGFHNEMEERVGTEQWERVIAKTDQFFDANLTERGKMATRSLRDKISLAMEQGLKIDMIVTSPLSRAIQTAEIALESLFKSNTIPVYSHEYLRETMGIHTCDKRRTKSELELLYPHINFDGLISEEDTLWNANERETDDSRLERATEFLQWLWKFVDAKHIAIFGHSGILQSCTIALGAIEGGLLSNDRGLGFKLGNCEFISVVARQYNSNQDDLTDNISLIKCKEIKDIKQ</sequence>
<dbReference type="Proteomes" id="UP000677228">
    <property type="component" value="Unassembled WGS sequence"/>
</dbReference>
<dbReference type="Pfam" id="PF00300">
    <property type="entry name" value="His_Phos_1"/>
    <property type="match status" value="1"/>
</dbReference>
<dbReference type="Proteomes" id="UP000682733">
    <property type="component" value="Unassembled WGS sequence"/>
</dbReference>
<keyword evidence="5" id="KW-1185">Reference proteome</keyword>
<dbReference type="GO" id="GO:0016791">
    <property type="term" value="F:phosphatase activity"/>
    <property type="evidence" value="ECO:0007669"/>
    <property type="project" value="TreeGrafter"/>
</dbReference>
<proteinExistence type="predicted"/>
<dbReference type="Gene3D" id="3.40.50.1240">
    <property type="entry name" value="Phosphoglycerate mutase-like"/>
    <property type="match status" value="1"/>
</dbReference>
<dbReference type="GO" id="GO:0005737">
    <property type="term" value="C:cytoplasm"/>
    <property type="evidence" value="ECO:0007669"/>
    <property type="project" value="TreeGrafter"/>
</dbReference>
<dbReference type="SUPFAM" id="SSF53254">
    <property type="entry name" value="Phosphoglycerate mutase-like"/>
    <property type="match status" value="1"/>
</dbReference>
<evidence type="ECO:0000313" key="5">
    <source>
        <dbReference type="Proteomes" id="UP000663829"/>
    </source>
</evidence>
<dbReference type="CDD" id="cd07067">
    <property type="entry name" value="HP_PGM_like"/>
    <property type="match status" value="1"/>
</dbReference>